<evidence type="ECO:0000256" key="10">
    <source>
        <dbReference type="ARBA" id="ARBA00023125"/>
    </source>
</evidence>
<dbReference type="FunFam" id="3.90.580.10:FF:000001">
    <property type="entry name" value="DNA primase"/>
    <property type="match status" value="1"/>
</dbReference>
<dbReference type="EMBL" id="CP011393">
    <property type="protein sequence ID" value="ANE40865.1"/>
    <property type="molecule type" value="Genomic_DNA"/>
</dbReference>
<dbReference type="InterPro" id="IPR050219">
    <property type="entry name" value="DnaG_primase"/>
</dbReference>
<dbReference type="NCBIfam" id="TIGR01391">
    <property type="entry name" value="dnaG"/>
    <property type="match status" value="1"/>
</dbReference>
<keyword evidence="5 12" id="KW-0235">DNA replication</keyword>
<dbReference type="InterPro" id="IPR030846">
    <property type="entry name" value="DnaG_bac"/>
</dbReference>
<evidence type="ECO:0000259" key="15">
    <source>
        <dbReference type="PROSITE" id="PS50880"/>
    </source>
</evidence>
<dbReference type="Gene3D" id="3.40.1360.10">
    <property type="match status" value="1"/>
</dbReference>
<dbReference type="InterPro" id="IPR006171">
    <property type="entry name" value="TOPRIM_dom"/>
</dbReference>
<protein>
    <recommendedName>
        <fullName evidence="12 13">DNA primase</fullName>
        <ecNumber evidence="12">2.7.7.101</ecNumber>
    </recommendedName>
</protein>
<comment type="function">
    <text evidence="12 13">RNA polymerase that catalyzes the synthesis of short RNA molecules used as primers for DNA polymerase during DNA replication.</text>
</comment>
<dbReference type="InterPro" id="IPR036977">
    <property type="entry name" value="DNA_primase_Znf_CHC2"/>
</dbReference>
<keyword evidence="11 12" id="KW-0804">Transcription</keyword>
<dbReference type="InterPro" id="IPR037068">
    <property type="entry name" value="DNA_primase_core_N_sf"/>
</dbReference>
<comment type="catalytic activity">
    <reaction evidence="12">
        <text>ssDNA + n NTP = ssDNA/pppN(pN)n-1 hybrid + (n-1) diphosphate.</text>
        <dbReference type="EC" id="2.7.7.101"/>
    </reaction>
</comment>
<sequence length="572" mass="65673">MIPRDIIERIREKNDIVEVISEYVNLQKVGSNYRGLCPFHLETTPSFYVSPQKKIFHCFGCGASGDVIKFVQEIENISYVEAVRKLGERVGITVSFTEEDEVRTKYYAFYKELHQLYKSRLSQNQNVIEYLKKRGYDAREISLYEFGFSPVDSKLPQQVAQRLGLSKEELEKFGFSNTDPFAGRLIIPIADDFGRVIAFGGRLIGEGVPKYLNSQDTLLFKKSSTLYLFSFAKEYIKQVDYAIICEGYFDALAFHRAGIKNAVATLGTALTKSHIYKLKKLTPNIVLAFDSDSAGIKAALRSLEMLIPEGFNVAIAKFEQAKDADETYSKLGVEGLVKVLDNSIGAEQFVVESLAKQYDLSNPSGFNTFIKILRNWERLFSSNPKSLEKFYEYASVTAGVMKEELKSLLVSEQAQKQGGQNNQYNLQYRSYQHQNIQLPKTPVKKVPTTEDYLVYMYFNYPELFKQIEFTPDLLEGKAREFFLIAKDLNVSLDSLSKHMGEYVKEVFDKIDFEVDDKIVEYIKKDLELRRIDKRIAEIDSLVLKVTSDEEKRILLKARTELVRQKMKIKNQK</sequence>
<dbReference type="Pfam" id="PF13155">
    <property type="entry name" value="Toprim_2"/>
    <property type="match status" value="1"/>
</dbReference>
<dbReference type="SUPFAM" id="SSF57783">
    <property type="entry name" value="Zinc beta-ribbon"/>
    <property type="match status" value="1"/>
</dbReference>
<evidence type="ECO:0000256" key="1">
    <source>
        <dbReference type="ARBA" id="ARBA00022478"/>
    </source>
</evidence>
<gene>
    <name evidence="12" type="primary">dnaG</name>
    <name evidence="16" type="ORF">JM64_01740</name>
</gene>
<dbReference type="GO" id="GO:1990077">
    <property type="term" value="C:primosome complex"/>
    <property type="evidence" value="ECO:0007669"/>
    <property type="project" value="UniProtKB-KW"/>
</dbReference>
<keyword evidence="2 12" id="KW-0639">Primosome</keyword>
<evidence type="ECO:0000256" key="8">
    <source>
        <dbReference type="ARBA" id="ARBA00022833"/>
    </source>
</evidence>
<dbReference type="KEGG" id="fng:JM64_01740"/>
<evidence type="ECO:0000313" key="16">
    <source>
        <dbReference type="EMBL" id="ANE40865.1"/>
    </source>
</evidence>
<dbReference type="SMART" id="SM00493">
    <property type="entry name" value="TOPRIM"/>
    <property type="match status" value="1"/>
</dbReference>
<dbReference type="InterPro" id="IPR006295">
    <property type="entry name" value="DNA_primase_DnaG"/>
</dbReference>
<comment type="subunit">
    <text evidence="12">Monomer. Interacts with DnaB.</text>
</comment>
<dbReference type="AlphaFoldDB" id="A0A172T1I7"/>
<dbReference type="EC" id="2.7.7.101" evidence="12"/>
<dbReference type="SMART" id="SM00400">
    <property type="entry name" value="ZnF_CHCC"/>
    <property type="match status" value="1"/>
</dbReference>
<evidence type="ECO:0000256" key="7">
    <source>
        <dbReference type="ARBA" id="ARBA00022771"/>
    </source>
</evidence>
<name>A0A172T1I7_FERPE</name>
<dbReference type="GO" id="GO:0008270">
    <property type="term" value="F:zinc ion binding"/>
    <property type="evidence" value="ECO:0007669"/>
    <property type="project" value="UniProtKB-UniRule"/>
</dbReference>
<reference evidence="16 17" key="1">
    <citation type="submission" date="2014-08" db="EMBL/GenBank/DDBJ databases">
        <title>Fervidobacterium pennivorans DYC genome.</title>
        <authorList>
            <person name="Wushke S."/>
        </authorList>
    </citation>
    <scope>NUCLEOTIDE SEQUENCE [LARGE SCALE GENOMIC DNA]</scope>
    <source>
        <strain evidence="16 17">DYC</strain>
    </source>
</reference>
<dbReference type="PANTHER" id="PTHR30313">
    <property type="entry name" value="DNA PRIMASE"/>
    <property type="match status" value="1"/>
</dbReference>
<organism evidence="16 17">
    <name type="scientific">Fervidobacterium pennivorans</name>
    <dbReference type="NCBI Taxonomy" id="93466"/>
    <lineage>
        <taxon>Bacteria</taxon>
        <taxon>Thermotogati</taxon>
        <taxon>Thermotogota</taxon>
        <taxon>Thermotogae</taxon>
        <taxon>Thermotogales</taxon>
        <taxon>Fervidobacteriaceae</taxon>
        <taxon>Fervidobacterium</taxon>
    </lineage>
</organism>
<keyword evidence="4 12" id="KW-0548">Nucleotidyltransferase</keyword>
<dbReference type="PANTHER" id="PTHR30313:SF2">
    <property type="entry name" value="DNA PRIMASE"/>
    <property type="match status" value="1"/>
</dbReference>
<dbReference type="Gene3D" id="3.90.580.10">
    <property type="entry name" value="Zinc finger, CHC2-type domain"/>
    <property type="match status" value="1"/>
</dbReference>
<evidence type="ECO:0000256" key="14">
    <source>
        <dbReference type="PIRSR" id="PIRSR002811-1"/>
    </source>
</evidence>
<dbReference type="PROSITE" id="PS50880">
    <property type="entry name" value="TOPRIM"/>
    <property type="match status" value="1"/>
</dbReference>
<evidence type="ECO:0000256" key="13">
    <source>
        <dbReference type="PIRNR" id="PIRNR002811"/>
    </source>
</evidence>
<comment type="domain">
    <text evidence="12">Contains an N-terminal zinc-binding domain, a central core domain that contains the primase activity, and a C-terminal DnaB-binding domain.</text>
</comment>
<dbReference type="CDD" id="cd03364">
    <property type="entry name" value="TOPRIM_DnaG_primases"/>
    <property type="match status" value="1"/>
</dbReference>
<accession>A0A172T1I7</accession>
<feature type="zinc finger region" description="CHC2-type" evidence="12 14">
    <location>
        <begin position="37"/>
        <end position="61"/>
    </location>
</feature>
<dbReference type="Pfam" id="PF01807">
    <property type="entry name" value="Zn_ribbon_DnaG"/>
    <property type="match status" value="1"/>
</dbReference>
<dbReference type="GO" id="GO:0000428">
    <property type="term" value="C:DNA-directed RNA polymerase complex"/>
    <property type="evidence" value="ECO:0007669"/>
    <property type="project" value="UniProtKB-KW"/>
</dbReference>
<keyword evidence="3 12" id="KW-0808">Transferase</keyword>
<evidence type="ECO:0000256" key="12">
    <source>
        <dbReference type="HAMAP-Rule" id="MF_00974"/>
    </source>
</evidence>
<keyword evidence="1 12" id="KW-0240">DNA-directed RNA polymerase</keyword>
<dbReference type="GO" id="GO:0005737">
    <property type="term" value="C:cytoplasm"/>
    <property type="evidence" value="ECO:0007669"/>
    <property type="project" value="TreeGrafter"/>
</dbReference>
<evidence type="ECO:0000256" key="5">
    <source>
        <dbReference type="ARBA" id="ARBA00022705"/>
    </source>
</evidence>
<dbReference type="InterPro" id="IPR013264">
    <property type="entry name" value="DNAG_N"/>
</dbReference>
<keyword evidence="7 12" id="KW-0863">Zinc-finger</keyword>
<dbReference type="OrthoDB" id="9803773at2"/>
<dbReference type="InterPro" id="IPR034151">
    <property type="entry name" value="TOPRIM_DnaG_bac"/>
</dbReference>
<keyword evidence="8 12" id="KW-0862">Zinc</keyword>
<keyword evidence="10 12" id="KW-0238">DNA-binding</keyword>
<dbReference type="SUPFAM" id="SSF56731">
    <property type="entry name" value="DNA primase core"/>
    <property type="match status" value="1"/>
</dbReference>
<feature type="domain" description="Toprim" evidence="15">
    <location>
        <begin position="240"/>
        <end position="321"/>
    </location>
</feature>
<dbReference type="PIRSF" id="PIRSF002811">
    <property type="entry name" value="DnaG"/>
    <property type="match status" value="1"/>
</dbReference>
<dbReference type="PATRIC" id="fig|93466.3.peg.399"/>
<evidence type="ECO:0000256" key="9">
    <source>
        <dbReference type="ARBA" id="ARBA00022842"/>
    </source>
</evidence>
<evidence type="ECO:0000256" key="6">
    <source>
        <dbReference type="ARBA" id="ARBA00022723"/>
    </source>
</evidence>
<evidence type="ECO:0000256" key="3">
    <source>
        <dbReference type="ARBA" id="ARBA00022679"/>
    </source>
</evidence>
<dbReference type="Gene3D" id="3.90.980.10">
    <property type="entry name" value="DNA primase, catalytic core, N-terminal domain"/>
    <property type="match status" value="1"/>
</dbReference>
<keyword evidence="9" id="KW-0460">Magnesium</keyword>
<dbReference type="Proteomes" id="UP000077096">
    <property type="component" value="Chromosome"/>
</dbReference>
<evidence type="ECO:0000313" key="17">
    <source>
        <dbReference type="Proteomes" id="UP000077096"/>
    </source>
</evidence>
<evidence type="ECO:0000256" key="11">
    <source>
        <dbReference type="ARBA" id="ARBA00023163"/>
    </source>
</evidence>
<evidence type="ECO:0000256" key="4">
    <source>
        <dbReference type="ARBA" id="ARBA00022695"/>
    </source>
</evidence>
<keyword evidence="6 12" id="KW-0479">Metal-binding</keyword>
<dbReference type="Pfam" id="PF08275">
    <property type="entry name" value="DNAG_N"/>
    <property type="match status" value="1"/>
</dbReference>
<dbReference type="HAMAP" id="MF_00974">
    <property type="entry name" value="DNA_primase_DnaG"/>
    <property type="match status" value="1"/>
</dbReference>
<comment type="similarity">
    <text evidence="12 13">Belongs to the DnaG primase family.</text>
</comment>
<dbReference type="InterPro" id="IPR002694">
    <property type="entry name" value="Znf_CHC2"/>
</dbReference>
<dbReference type="GO" id="GO:0003677">
    <property type="term" value="F:DNA binding"/>
    <property type="evidence" value="ECO:0007669"/>
    <property type="project" value="UniProtKB-KW"/>
</dbReference>
<comment type="cofactor">
    <cofactor evidence="12 13 14">
        <name>Zn(2+)</name>
        <dbReference type="ChEBI" id="CHEBI:29105"/>
    </cofactor>
    <text evidence="12 13 14">Binds 1 zinc ion per monomer.</text>
</comment>
<dbReference type="GO" id="GO:0006269">
    <property type="term" value="P:DNA replication, synthesis of primer"/>
    <property type="evidence" value="ECO:0007669"/>
    <property type="project" value="UniProtKB-UniRule"/>
</dbReference>
<dbReference type="GO" id="GO:0003899">
    <property type="term" value="F:DNA-directed RNA polymerase activity"/>
    <property type="evidence" value="ECO:0007669"/>
    <property type="project" value="UniProtKB-UniRule"/>
</dbReference>
<evidence type="ECO:0000256" key="2">
    <source>
        <dbReference type="ARBA" id="ARBA00022515"/>
    </source>
</evidence>
<proteinExistence type="inferred from homology"/>